<dbReference type="eggNOG" id="KOG0559">
    <property type="taxonomic scope" value="Eukaryota"/>
</dbReference>
<dbReference type="PANTHER" id="PTHR43416">
    <property type="entry name" value="DIHYDROLIPOYLLYSINE-RESIDUE SUCCINYLTRANSFERASE COMPONENT OF 2-OXOGLUTARATE DEHYDROGENASE COMPLEX, MITOCHONDRIAL-RELATED"/>
    <property type="match status" value="1"/>
</dbReference>
<evidence type="ECO:0000256" key="4">
    <source>
        <dbReference type="ARBA" id="ARBA00022532"/>
    </source>
</evidence>
<feature type="compositionally biased region" description="Pro residues" evidence="10">
    <location>
        <begin position="167"/>
        <end position="176"/>
    </location>
</feature>
<gene>
    <name evidence="12" type="ORF">BEWA_031960</name>
</gene>
<evidence type="ECO:0000256" key="3">
    <source>
        <dbReference type="ARBA" id="ARBA00007317"/>
    </source>
</evidence>
<dbReference type="Proteomes" id="UP000031512">
    <property type="component" value="Chromosome 1"/>
</dbReference>
<dbReference type="SUPFAM" id="SSF51230">
    <property type="entry name" value="Single hybrid motif"/>
    <property type="match status" value="1"/>
</dbReference>
<keyword evidence="12" id="KW-0670">Pyruvate</keyword>
<comment type="similarity">
    <text evidence="3 9">Belongs to the 2-oxoacid dehydrogenase family.</text>
</comment>
<dbReference type="InterPro" id="IPR023213">
    <property type="entry name" value="CAT-like_dom_sf"/>
</dbReference>
<dbReference type="EC" id="2.3.1.-" evidence="9"/>
<evidence type="ECO:0000256" key="5">
    <source>
        <dbReference type="ARBA" id="ARBA00022679"/>
    </source>
</evidence>
<keyword evidence="5 9" id="KW-0808">Transferase</keyword>
<sequence>MKARFRVISSGILQGFAQKYSIRQYSALAARSKLIPLLSETKVFTAFHSSRGFAKDVRVINVPTLGDSISEGTLATWKKNVGDYVDIDGVLAIVETDKVTVDVNSPAAGVIMKQYSNEGDTIFVGKPFIDLDVSAEKPAKTEAKSVEAPKVAEPTPAPEKTLSKPVQTPPSPPSPPKVVVSEGALETRVPMSRMRMRIAERLKHAQTENVMLSTFNECDMSKIMDLRKELNESGEVSCKLGFVSAFMRASTLSLLKMPIMNSYIEGKEIVTKNYVDISVAVATPTGLLVPVIRNCEGKTWEQLELALVNVAKKARENGLTVEDMTGGTFTISNGGVYGSLLSTPIINPPQSCILGMHAITKRCVVKNDEIVIRPMMNLALTYDHRLIDGRDAVTFLNSIKKYIENPSLMLIK</sequence>
<dbReference type="GO" id="GO:0006099">
    <property type="term" value="P:tricarboxylic acid cycle"/>
    <property type="evidence" value="ECO:0007669"/>
    <property type="project" value="UniProtKB-KW"/>
</dbReference>
<dbReference type="InterPro" id="IPR003016">
    <property type="entry name" value="2-oxoA_DH_lipoyl-BS"/>
</dbReference>
<dbReference type="Pfam" id="PF00364">
    <property type="entry name" value="Biotin_lipoyl"/>
    <property type="match status" value="1"/>
</dbReference>
<dbReference type="PROSITE" id="PS00189">
    <property type="entry name" value="LIPOYL"/>
    <property type="match status" value="1"/>
</dbReference>
<evidence type="ECO:0000256" key="8">
    <source>
        <dbReference type="ARBA" id="ARBA00023315"/>
    </source>
</evidence>
<dbReference type="PROSITE" id="PS50968">
    <property type="entry name" value="BIOTINYL_LIPOYL"/>
    <property type="match status" value="1"/>
</dbReference>
<dbReference type="InterPro" id="IPR050537">
    <property type="entry name" value="2-oxoacid_dehydrogenase"/>
</dbReference>
<feature type="domain" description="Lipoyl-binding" evidence="11">
    <location>
        <begin position="57"/>
        <end position="132"/>
    </location>
</feature>
<proteinExistence type="inferred from homology"/>
<feature type="region of interest" description="Disordered" evidence="10">
    <location>
        <begin position="140"/>
        <end position="179"/>
    </location>
</feature>
<evidence type="ECO:0000256" key="10">
    <source>
        <dbReference type="SAM" id="MobiDB-lite"/>
    </source>
</evidence>
<dbReference type="KEGG" id="beq:BEWA_031960"/>
<dbReference type="EMBL" id="CP001669">
    <property type="protein sequence ID" value="AFZ80343.1"/>
    <property type="molecule type" value="Genomic_DNA"/>
</dbReference>
<dbReference type="SUPFAM" id="SSF52777">
    <property type="entry name" value="CoA-dependent acyltransferases"/>
    <property type="match status" value="1"/>
</dbReference>
<dbReference type="RefSeq" id="XP_004830009.1">
    <property type="nucleotide sequence ID" value="XM_004829952.1"/>
</dbReference>
<name>L0AYL9_THEEQ</name>
<dbReference type="OrthoDB" id="5391403at2759"/>
<dbReference type="InterPro" id="IPR001078">
    <property type="entry name" value="2-oxoacid_DH_actylTfrase"/>
</dbReference>
<comment type="cofactor">
    <cofactor evidence="1 9">
        <name>(R)-lipoate</name>
        <dbReference type="ChEBI" id="CHEBI:83088"/>
    </cofactor>
</comment>
<keyword evidence="8 9" id="KW-0012">Acyltransferase</keyword>
<evidence type="ECO:0000313" key="13">
    <source>
        <dbReference type="Proteomes" id="UP000031512"/>
    </source>
</evidence>
<evidence type="ECO:0000256" key="7">
    <source>
        <dbReference type="ARBA" id="ARBA00022946"/>
    </source>
</evidence>
<dbReference type="Gene3D" id="2.40.50.100">
    <property type="match status" value="1"/>
</dbReference>
<keyword evidence="6 9" id="KW-0450">Lipoyl</keyword>
<evidence type="ECO:0000313" key="12">
    <source>
        <dbReference type="EMBL" id="AFZ80343.1"/>
    </source>
</evidence>
<dbReference type="AlphaFoldDB" id="L0AYL9"/>
<dbReference type="GeneID" id="15806748"/>
<evidence type="ECO:0000256" key="6">
    <source>
        <dbReference type="ARBA" id="ARBA00022823"/>
    </source>
</evidence>
<dbReference type="Gene3D" id="3.30.559.10">
    <property type="entry name" value="Chloramphenicol acetyltransferase-like domain"/>
    <property type="match status" value="1"/>
</dbReference>
<evidence type="ECO:0000259" key="11">
    <source>
        <dbReference type="PROSITE" id="PS50968"/>
    </source>
</evidence>
<dbReference type="Pfam" id="PF00198">
    <property type="entry name" value="2-oxoacid_dh"/>
    <property type="match status" value="1"/>
</dbReference>
<dbReference type="STRING" id="1537102.L0AYL9"/>
<comment type="pathway">
    <text evidence="2">Amino-acid degradation; L-lysine degradation via saccharopine pathway; glutaryl-CoA from L-lysine: step 6/6.</text>
</comment>
<protein>
    <recommendedName>
        <fullName evidence="9">Dihydrolipoamide acetyltransferase component of pyruvate dehydrogenase complex</fullName>
        <ecNumber evidence="9">2.3.1.-</ecNumber>
    </recommendedName>
</protein>
<dbReference type="VEuPathDB" id="PiroplasmaDB:BEWA_031960"/>
<evidence type="ECO:0000256" key="9">
    <source>
        <dbReference type="RuleBase" id="RU003423"/>
    </source>
</evidence>
<organism evidence="12 13">
    <name type="scientific">Theileria equi strain WA</name>
    <dbReference type="NCBI Taxonomy" id="1537102"/>
    <lineage>
        <taxon>Eukaryota</taxon>
        <taxon>Sar</taxon>
        <taxon>Alveolata</taxon>
        <taxon>Apicomplexa</taxon>
        <taxon>Aconoidasida</taxon>
        <taxon>Piroplasmida</taxon>
        <taxon>Theileriidae</taxon>
        <taxon>Theileria</taxon>
    </lineage>
</organism>
<accession>L0AYL9</accession>
<keyword evidence="4" id="KW-0816">Tricarboxylic acid cycle</keyword>
<evidence type="ECO:0000256" key="2">
    <source>
        <dbReference type="ARBA" id="ARBA00005145"/>
    </source>
</evidence>
<dbReference type="InterPro" id="IPR011053">
    <property type="entry name" value="Single_hybrid_motif"/>
</dbReference>
<keyword evidence="7" id="KW-0809">Transit peptide</keyword>
<evidence type="ECO:0000256" key="1">
    <source>
        <dbReference type="ARBA" id="ARBA00001938"/>
    </source>
</evidence>
<dbReference type="InterPro" id="IPR000089">
    <property type="entry name" value="Biotin_lipoyl"/>
</dbReference>
<reference evidence="12 13" key="1">
    <citation type="journal article" date="2012" name="BMC Genomics">
        <title>Comparative genomic analysis and phylogenetic position of Theileria equi.</title>
        <authorList>
            <person name="Kappmeyer L.S."/>
            <person name="Thiagarajan M."/>
            <person name="Herndon D.R."/>
            <person name="Ramsay J.D."/>
            <person name="Caler E."/>
            <person name="Djikeng A."/>
            <person name="Gillespie J.J."/>
            <person name="Lau A.O."/>
            <person name="Roalson E.H."/>
            <person name="Silva J.C."/>
            <person name="Silva M.G."/>
            <person name="Suarez C.E."/>
            <person name="Ueti M.W."/>
            <person name="Nene V.M."/>
            <person name="Mealey R.H."/>
            <person name="Knowles D.P."/>
            <person name="Brayton K.A."/>
        </authorList>
    </citation>
    <scope>NUCLEOTIDE SEQUENCE [LARGE SCALE GENOMIC DNA]</scope>
    <source>
        <strain evidence="12 13">WA</strain>
    </source>
</reference>
<dbReference type="GO" id="GO:0004149">
    <property type="term" value="F:dihydrolipoyllysine-residue succinyltransferase activity"/>
    <property type="evidence" value="ECO:0007669"/>
    <property type="project" value="TreeGrafter"/>
</dbReference>
<dbReference type="CDD" id="cd06849">
    <property type="entry name" value="lipoyl_domain"/>
    <property type="match status" value="1"/>
</dbReference>
<dbReference type="PANTHER" id="PTHR43416:SF5">
    <property type="entry name" value="DIHYDROLIPOYLLYSINE-RESIDUE SUCCINYLTRANSFERASE COMPONENT OF 2-OXOGLUTARATE DEHYDROGENASE COMPLEX, MITOCHONDRIAL"/>
    <property type="match status" value="1"/>
</dbReference>
<dbReference type="GO" id="GO:0005739">
    <property type="term" value="C:mitochondrion"/>
    <property type="evidence" value="ECO:0007669"/>
    <property type="project" value="TreeGrafter"/>
</dbReference>
<keyword evidence="13" id="KW-1185">Reference proteome</keyword>